<dbReference type="InterPro" id="IPR022764">
    <property type="entry name" value="Peptidase_S54_rhomboid_dom"/>
</dbReference>
<keyword evidence="2 5" id="KW-0812">Transmembrane</keyword>
<evidence type="ECO:0000256" key="4">
    <source>
        <dbReference type="ARBA" id="ARBA00023136"/>
    </source>
</evidence>
<dbReference type="InterPro" id="IPR035952">
    <property type="entry name" value="Rhomboid-like_sf"/>
</dbReference>
<dbReference type="GO" id="GO:0004252">
    <property type="term" value="F:serine-type endopeptidase activity"/>
    <property type="evidence" value="ECO:0007669"/>
    <property type="project" value="InterPro"/>
</dbReference>
<feature type="transmembrane region" description="Helical" evidence="5">
    <location>
        <begin position="151"/>
        <end position="168"/>
    </location>
</feature>
<organism evidence="7">
    <name type="scientific">mine drainage metagenome</name>
    <dbReference type="NCBI Taxonomy" id="410659"/>
    <lineage>
        <taxon>unclassified sequences</taxon>
        <taxon>metagenomes</taxon>
        <taxon>ecological metagenomes</taxon>
    </lineage>
</organism>
<reference evidence="7" key="1">
    <citation type="submission" date="2016-10" db="EMBL/GenBank/DDBJ databases">
        <title>Sequence of Gallionella enrichment culture.</title>
        <authorList>
            <person name="Poehlein A."/>
            <person name="Muehling M."/>
            <person name="Daniel R."/>
        </authorList>
    </citation>
    <scope>NUCLEOTIDE SEQUENCE</scope>
</reference>
<comment type="caution">
    <text evidence="7">The sequence shown here is derived from an EMBL/GenBank/DDBJ whole genome shotgun (WGS) entry which is preliminary data.</text>
</comment>
<feature type="transmembrane region" description="Helical" evidence="5">
    <location>
        <begin position="122"/>
        <end position="145"/>
    </location>
</feature>
<keyword evidence="7" id="KW-0808">Transferase</keyword>
<name>A0A1J5PQF5_9ZZZZ</name>
<accession>A0A1J5PQF5</accession>
<dbReference type="Gene3D" id="1.20.1540.10">
    <property type="entry name" value="Rhomboid-like"/>
    <property type="match status" value="1"/>
</dbReference>
<feature type="domain" description="Peptidase S54 rhomboid" evidence="6">
    <location>
        <begin position="51"/>
        <end position="165"/>
    </location>
</feature>
<dbReference type="AlphaFoldDB" id="A0A1J5PQF5"/>
<evidence type="ECO:0000256" key="2">
    <source>
        <dbReference type="ARBA" id="ARBA00022692"/>
    </source>
</evidence>
<keyword evidence="3 5" id="KW-1133">Transmembrane helix</keyword>
<feature type="transmembrane region" description="Helical" evidence="5">
    <location>
        <begin position="12"/>
        <end position="32"/>
    </location>
</feature>
<dbReference type="EMBL" id="MLJW01005874">
    <property type="protein sequence ID" value="OIQ67515.1"/>
    <property type="molecule type" value="Genomic_DNA"/>
</dbReference>
<dbReference type="SUPFAM" id="SSF144091">
    <property type="entry name" value="Rhomboid-like"/>
    <property type="match status" value="1"/>
</dbReference>
<feature type="transmembrane region" description="Helical" evidence="5">
    <location>
        <begin position="91"/>
        <end position="115"/>
    </location>
</feature>
<gene>
    <name evidence="7" type="primary">plsY_13</name>
    <name evidence="7" type="ORF">GALL_509050</name>
</gene>
<protein>
    <submittedName>
        <fullName evidence="7">Glycerol-3-phosphate acyltransferase</fullName>
        <ecNumber evidence="7">2.3.1.15</ecNumber>
    </submittedName>
</protein>
<comment type="subcellular location">
    <subcellularLocation>
        <location evidence="1">Membrane</location>
        <topology evidence="1">Multi-pass membrane protein</topology>
    </subcellularLocation>
</comment>
<evidence type="ECO:0000256" key="5">
    <source>
        <dbReference type="SAM" id="Phobius"/>
    </source>
</evidence>
<keyword evidence="4 5" id="KW-0472">Membrane</keyword>
<evidence type="ECO:0000313" key="7">
    <source>
        <dbReference type="EMBL" id="OIQ67515.1"/>
    </source>
</evidence>
<feature type="transmembrane region" description="Helical" evidence="5">
    <location>
        <begin position="53"/>
        <end position="71"/>
    </location>
</feature>
<proteinExistence type="predicted"/>
<keyword evidence="7" id="KW-0012">Acyltransferase</keyword>
<sequence>MDGDRQPIFNAPWPAVLLTVVILTVYGVQSFLPAEQILPRWAFSAQALEQGRYVTLFSALFLSGGWGHALANGVGALAFGTPLARLFGGKFAGASAFFLFCLVCGALSNLGFALVHPGSVGLLVGASGSVSALMAAALSSLWLFYLNQGQILFLVVILTILIYIRHAANLKRLNAGTEPKIGAKKG</sequence>
<evidence type="ECO:0000256" key="3">
    <source>
        <dbReference type="ARBA" id="ARBA00022989"/>
    </source>
</evidence>
<dbReference type="EC" id="2.3.1.15" evidence="7"/>
<evidence type="ECO:0000259" key="6">
    <source>
        <dbReference type="Pfam" id="PF01694"/>
    </source>
</evidence>
<dbReference type="GO" id="GO:0004366">
    <property type="term" value="F:glycerol-3-phosphate O-acyltransferase activity"/>
    <property type="evidence" value="ECO:0007669"/>
    <property type="project" value="UniProtKB-EC"/>
</dbReference>
<dbReference type="Pfam" id="PF01694">
    <property type="entry name" value="Rhomboid"/>
    <property type="match status" value="1"/>
</dbReference>
<evidence type="ECO:0000256" key="1">
    <source>
        <dbReference type="ARBA" id="ARBA00004141"/>
    </source>
</evidence>
<dbReference type="GO" id="GO:0016020">
    <property type="term" value="C:membrane"/>
    <property type="evidence" value="ECO:0007669"/>
    <property type="project" value="UniProtKB-SubCell"/>
</dbReference>